<dbReference type="AlphaFoldDB" id="A0A0D6B478"/>
<accession>A0A0D6B478</accession>
<dbReference type="GO" id="GO:0003972">
    <property type="term" value="F:RNA ligase (ATP) activity"/>
    <property type="evidence" value="ECO:0007669"/>
    <property type="project" value="TreeGrafter"/>
</dbReference>
<gene>
    <name evidence="12" type="ORF">NHU_02368</name>
</gene>
<comment type="cofactor">
    <cofactor evidence="11">
        <name>Mn(2+)</name>
        <dbReference type="ChEBI" id="CHEBI:29035"/>
    </cofactor>
    <text evidence="11">Binds 2 manganese ions per subunit.</text>
</comment>
<evidence type="ECO:0000313" key="13">
    <source>
        <dbReference type="Proteomes" id="UP000064912"/>
    </source>
</evidence>
<comment type="catalytic activity">
    <reaction evidence="8">
        <text>a 3'-end 3'-phospho-ribonucleotide-RNA + a 5'-end dephospho-ribonucleoside-RNA + GTP = a ribonucleotidyl-ribonucleotide-RNA + GMP + diphosphate</text>
        <dbReference type="Rhea" id="RHEA:68076"/>
        <dbReference type="Rhea" id="RHEA-COMP:10463"/>
        <dbReference type="Rhea" id="RHEA-COMP:13936"/>
        <dbReference type="Rhea" id="RHEA-COMP:17355"/>
        <dbReference type="ChEBI" id="CHEBI:33019"/>
        <dbReference type="ChEBI" id="CHEBI:37565"/>
        <dbReference type="ChEBI" id="CHEBI:58115"/>
        <dbReference type="ChEBI" id="CHEBI:83062"/>
        <dbReference type="ChEBI" id="CHEBI:138284"/>
        <dbReference type="ChEBI" id="CHEBI:173118"/>
        <dbReference type="EC" id="6.5.1.8"/>
    </reaction>
</comment>
<feature type="binding site" evidence="10">
    <location>
        <begin position="140"/>
        <end position="144"/>
    </location>
    <ligand>
        <name>GMP</name>
        <dbReference type="ChEBI" id="CHEBI:58115"/>
    </ligand>
</feature>
<dbReference type="GO" id="GO:0005525">
    <property type="term" value="F:GTP binding"/>
    <property type="evidence" value="ECO:0007669"/>
    <property type="project" value="UniProtKB-KW"/>
</dbReference>
<name>A0A0D6B478_RHOSU</name>
<evidence type="ECO:0000256" key="5">
    <source>
        <dbReference type="ARBA" id="ARBA00022800"/>
    </source>
</evidence>
<feature type="binding site" evidence="10">
    <location>
        <begin position="239"/>
        <end position="240"/>
    </location>
    <ligand>
        <name>GMP</name>
        <dbReference type="ChEBI" id="CHEBI:58115"/>
    </ligand>
</feature>
<feature type="binding site" evidence="11">
    <location>
        <position position="239"/>
    </location>
    <ligand>
        <name>Mn(2+)</name>
        <dbReference type="ChEBI" id="CHEBI:29035"/>
        <label>2</label>
    </ligand>
</feature>
<protein>
    <recommendedName>
        <fullName evidence="1">3'-phosphate/5'-hydroxy nucleic acid ligase</fullName>
        <ecNumber evidence="1">6.5.1.8</ecNumber>
    </recommendedName>
</protein>
<sequence length="376" mass="40108">MGTPIFGERSAARARISKFYNRATWIDGRAEEQLEQVAGWPGMMAVAGFPDLHPGRFGPVGAAFLADRIWPQLVGPDIGCGMALFRLDLPRRRFKLDKAARRLAVLEDGADPEQALEALDKAGLTGPIGPEALGTIGGGNHFCEVQVVDAVFDPSRTDLRKDDLCLLVHSGSRGRGAGIFQGLDDSWKQGFAAESDASARYLALQDAAICWARVNRSLIASAASGALGSEARLICDAVHNHVVPHSGVWLHRKGAACPEGGLVPLAGSREAPSFLLEVPDLVPEALGSVSHGAGRRYDRASMHGRIRKTRSELAALTRTRFGGRVICGDRDLLLEEAGRAYKDPEQVLHDLSGSGLASAVARLLPLVTFKTTGVAI</sequence>
<dbReference type="PANTHER" id="PTHR11118:SF1">
    <property type="entry name" value="RNA-SPLICING LIGASE RTCB HOMOLOG"/>
    <property type="match status" value="1"/>
</dbReference>
<feature type="binding site" evidence="10">
    <location>
        <begin position="291"/>
        <end position="294"/>
    </location>
    <ligand>
        <name>GMP</name>
        <dbReference type="ChEBI" id="CHEBI:58115"/>
    </ligand>
</feature>
<dbReference type="EMBL" id="AP014800">
    <property type="protein sequence ID" value="BAQ69519.1"/>
    <property type="molecule type" value="Genomic_DNA"/>
</dbReference>
<dbReference type="GO" id="GO:0006396">
    <property type="term" value="P:RNA processing"/>
    <property type="evidence" value="ECO:0007669"/>
    <property type="project" value="InterPro"/>
</dbReference>
<dbReference type="Gene3D" id="3.90.1860.10">
    <property type="entry name" value="tRNA-splicing ligase RtcB"/>
    <property type="match status" value="1"/>
</dbReference>
<evidence type="ECO:0000256" key="1">
    <source>
        <dbReference type="ARBA" id="ARBA00012726"/>
    </source>
</evidence>
<dbReference type="InterPro" id="IPR017510">
    <property type="entry name" value="RtcB2"/>
</dbReference>
<dbReference type="GO" id="GO:0042245">
    <property type="term" value="P:RNA repair"/>
    <property type="evidence" value="ECO:0007669"/>
    <property type="project" value="UniProtKB-KW"/>
</dbReference>
<keyword evidence="3 11" id="KW-0479">Metal-binding</keyword>
<evidence type="ECO:0000256" key="10">
    <source>
        <dbReference type="PIRSR" id="PIRSR601233-2"/>
    </source>
</evidence>
<dbReference type="GO" id="GO:0046872">
    <property type="term" value="F:metal ion binding"/>
    <property type="evidence" value="ECO:0007669"/>
    <property type="project" value="UniProtKB-KW"/>
</dbReference>
<evidence type="ECO:0000256" key="8">
    <source>
        <dbReference type="ARBA" id="ARBA00047746"/>
    </source>
</evidence>
<keyword evidence="5" id="KW-0692">RNA repair</keyword>
<evidence type="ECO:0000256" key="2">
    <source>
        <dbReference type="ARBA" id="ARBA00022598"/>
    </source>
</evidence>
<feature type="binding site" evidence="10">
    <location>
        <position position="370"/>
    </location>
    <ligand>
        <name>GMP</name>
        <dbReference type="ChEBI" id="CHEBI:58115"/>
    </ligand>
</feature>
<dbReference type="NCBIfam" id="TIGR03073">
    <property type="entry name" value="release_rtcB"/>
    <property type="match status" value="1"/>
</dbReference>
<dbReference type="PATRIC" id="fig|35806.4.peg.2436"/>
<evidence type="ECO:0000256" key="6">
    <source>
        <dbReference type="ARBA" id="ARBA00023134"/>
    </source>
</evidence>
<feature type="binding site" evidence="10">
    <location>
        <position position="273"/>
    </location>
    <ligand>
        <name>GMP</name>
        <dbReference type="ChEBI" id="CHEBI:58115"/>
    </ligand>
</feature>
<keyword evidence="2" id="KW-0436">Ligase</keyword>
<feature type="binding site" evidence="11">
    <location>
        <position position="141"/>
    </location>
    <ligand>
        <name>Mn(2+)</name>
        <dbReference type="ChEBI" id="CHEBI:29035"/>
        <label>1</label>
    </ligand>
</feature>
<feature type="binding site" evidence="11">
    <location>
        <position position="169"/>
    </location>
    <ligand>
        <name>Mn(2+)</name>
        <dbReference type="ChEBI" id="CHEBI:29035"/>
        <label>2</label>
    </ligand>
</feature>
<dbReference type="KEGG" id="rsu:NHU_02368"/>
<evidence type="ECO:0000256" key="3">
    <source>
        <dbReference type="ARBA" id="ARBA00022723"/>
    </source>
</evidence>
<feature type="active site" description="GMP-histidine intermediate" evidence="9">
    <location>
        <position position="291"/>
    </location>
</feature>
<evidence type="ECO:0000313" key="12">
    <source>
        <dbReference type="EMBL" id="BAQ69519.1"/>
    </source>
</evidence>
<evidence type="ECO:0000256" key="11">
    <source>
        <dbReference type="PIRSR" id="PIRSR601233-3"/>
    </source>
</evidence>
<organism evidence="12 13">
    <name type="scientific">Rhodovulum sulfidophilum</name>
    <name type="common">Rhodobacter sulfidophilus</name>
    <dbReference type="NCBI Taxonomy" id="35806"/>
    <lineage>
        <taxon>Bacteria</taxon>
        <taxon>Pseudomonadati</taxon>
        <taxon>Pseudomonadota</taxon>
        <taxon>Alphaproteobacteria</taxon>
        <taxon>Rhodobacterales</taxon>
        <taxon>Paracoccaceae</taxon>
        <taxon>Rhodovulum</taxon>
    </lineage>
</organism>
<dbReference type="SUPFAM" id="SSF103365">
    <property type="entry name" value="Hypothetical protein PH1602"/>
    <property type="match status" value="1"/>
</dbReference>
<evidence type="ECO:0000256" key="9">
    <source>
        <dbReference type="PIRSR" id="PIRSR601233-1"/>
    </source>
</evidence>
<keyword evidence="6 10" id="KW-0342">GTP-binding</keyword>
<evidence type="ECO:0000256" key="4">
    <source>
        <dbReference type="ARBA" id="ARBA00022741"/>
    </source>
</evidence>
<keyword evidence="7 11" id="KW-0464">Manganese</keyword>
<evidence type="ECO:0000256" key="7">
    <source>
        <dbReference type="ARBA" id="ARBA00023211"/>
    </source>
</evidence>
<keyword evidence="4 10" id="KW-0547">Nucleotide-binding</keyword>
<dbReference type="InterPro" id="IPR001233">
    <property type="entry name" value="RtcB"/>
</dbReference>
<proteinExistence type="predicted"/>
<reference evidence="12 13" key="1">
    <citation type="submission" date="2015-02" db="EMBL/GenBank/DDBJ databases">
        <title>Genome sequene of Rhodovulum sulfidophilum DSM 2351.</title>
        <authorList>
            <person name="Nagao N."/>
        </authorList>
    </citation>
    <scope>NUCLEOTIDE SEQUENCE [LARGE SCALE GENOMIC DNA]</scope>
    <source>
        <strain evidence="12 13">DSM 2351</strain>
    </source>
</reference>
<dbReference type="EC" id="6.5.1.8" evidence="1"/>
<dbReference type="GO" id="GO:0170057">
    <property type="term" value="F:RNA ligase (GTP) activity"/>
    <property type="evidence" value="ECO:0007669"/>
    <property type="project" value="UniProtKB-EC"/>
</dbReference>
<dbReference type="PANTHER" id="PTHR11118">
    <property type="entry name" value="RNA-SPLICING LIGASE RTCB HOMOLOG"/>
    <property type="match status" value="1"/>
</dbReference>
<dbReference type="InterPro" id="IPR036025">
    <property type="entry name" value="RtcB-like_sf"/>
</dbReference>
<dbReference type="Proteomes" id="UP000064912">
    <property type="component" value="Chromosome"/>
</dbReference>
<dbReference type="Pfam" id="PF01139">
    <property type="entry name" value="RtcB"/>
    <property type="match status" value="2"/>
</dbReference>